<evidence type="ECO:0000313" key="3">
    <source>
        <dbReference type="EMBL" id="PZG20449.1"/>
    </source>
</evidence>
<proteinExistence type="predicted"/>
<comment type="caution">
    <text evidence="3">The sequence shown here is derived from an EMBL/GenBank/DDBJ whole genome shotgun (WGS) entry which is preliminary data.</text>
</comment>
<evidence type="ECO:0000259" key="2">
    <source>
        <dbReference type="PROSITE" id="PS51462"/>
    </source>
</evidence>
<dbReference type="OrthoDB" id="9764897at2"/>
<dbReference type="Pfam" id="PF00293">
    <property type="entry name" value="NUDIX"/>
    <property type="match status" value="1"/>
</dbReference>
<dbReference type="EMBL" id="POUD01000026">
    <property type="protein sequence ID" value="PZG20449.1"/>
    <property type="molecule type" value="Genomic_DNA"/>
</dbReference>
<protein>
    <submittedName>
        <fullName evidence="3">DNA mismatch repair protein MutT</fullName>
    </submittedName>
</protein>
<keyword evidence="1" id="KW-0378">Hydrolase</keyword>
<dbReference type="GO" id="GO:0006754">
    <property type="term" value="P:ATP biosynthetic process"/>
    <property type="evidence" value="ECO:0007669"/>
    <property type="project" value="TreeGrafter"/>
</dbReference>
<evidence type="ECO:0000256" key="1">
    <source>
        <dbReference type="ARBA" id="ARBA00022801"/>
    </source>
</evidence>
<dbReference type="PROSITE" id="PS51462">
    <property type="entry name" value="NUDIX"/>
    <property type="match status" value="1"/>
</dbReference>
<evidence type="ECO:0000313" key="4">
    <source>
        <dbReference type="Proteomes" id="UP000249304"/>
    </source>
</evidence>
<name>A0A2W2EUI7_9ACTN</name>
<organism evidence="3 4">
    <name type="scientific">Nonomuraea aridisoli</name>
    <dbReference type="NCBI Taxonomy" id="2070368"/>
    <lineage>
        <taxon>Bacteria</taxon>
        <taxon>Bacillati</taxon>
        <taxon>Actinomycetota</taxon>
        <taxon>Actinomycetes</taxon>
        <taxon>Streptosporangiales</taxon>
        <taxon>Streptosporangiaceae</taxon>
        <taxon>Nonomuraea</taxon>
    </lineage>
</organism>
<keyword evidence="4" id="KW-1185">Reference proteome</keyword>
<feature type="domain" description="Nudix hydrolase" evidence="2">
    <location>
        <begin position="72"/>
        <end position="206"/>
    </location>
</feature>
<dbReference type="Proteomes" id="UP000249304">
    <property type="component" value="Unassembled WGS sequence"/>
</dbReference>
<dbReference type="InterPro" id="IPR000086">
    <property type="entry name" value="NUDIX_hydrolase_dom"/>
</dbReference>
<dbReference type="Gene3D" id="3.90.79.10">
    <property type="entry name" value="Nucleoside Triphosphate Pyrophosphohydrolase"/>
    <property type="match status" value="1"/>
</dbReference>
<dbReference type="InterPro" id="IPR051325">
    <property type="entry name" value="Nudix_hydrolase_domain"/>
</dbReference>
<gene>
    <name evidence="3" type="ORF">C1J01_09405</name>
</gene>
<dbReference type="PANTHER" id="PTHR21340">
    <property type="entry name" value="DIADENOSINE 5,5-P1,P4-TETRAPHOSPHATE PYROPHOSPHOHYDROLASE MUTT"/>
    <property type="match status" value="1"/>
</dbReference>
<dbReference type="AlphaFoldDB" id="A0A2W2EUI7"/>
<accession>A0A2W2EUI7</accession>
<sequence>MLARVTGASVRLAVMEHTIGAGVPDAERDHLVRLINEIVPWDEQESAHAVRAAAWAAGGAPLHRTHEPDVPDPHLVSYFVALSPRQEVLLVAHRKAGLWLPSGGHVEPGESPWETVVRECREELHVPAVPSAVAGDRPFFVTVTPTRGPRSHTDVSLWYVLDVETLTSYDRDEFSSVRWVSLPDVLDEPIEGLDRHMHRFARKVMAALSGEPAA</sequence>
<dbReference type="SUPFAM" id="SSF55811">
    <property type="entry name" value="Nudix"/>
    <property type="match status" value="1"/>
</dbReference>
<dbReference type="GO" id="GO:0004081">
    <property type="term" value="F:bis(5'-nucleosyl)-tetraphosphatase (asymmetrical) activity"/>
    <property type="evidence" value="ECO:0007669"/>
    <property type="project" value="TreeGrafter"/>
</dbReference>
<dbReference type="PANTHER" id="PTHR21340:SF0">
    <property type="entry name" value="BIS(5'-NUCLEOSYL)-TETRAPHOSPHATASE [ASYMMETRICAL]"/>
    <property type="match status" value="1"/>
</dbReference>
<dbReference type="GO" id="GO:0006167">
    <property type="term" value="P:AMP biosynthetic process"/>
    <property type="evidence" value="ECO:0007669"/>
    <property type="project" value="TreeGrafter"/>
</dbReference>
<dbReference type="InterPro" id="IPR015797">
    <property type="entry name" value="NUDIX_hydrolase-like_dom_sf"/>
</dbReference>
<reference evidence="3 4" key="1">
    <citation type="submission" date="2018-01" db="EMBL/GenBank/DDBJ databases">
        <title>Draft genome sequence of Nonomuraea sp. KC333.</title>
        <authorList>
            <person name="Sahin N."/>
            <person name="Saygin H."/>
            <person name="Ay H."/>
        </authorList>
    </citation>
    <scope>NUCLEOTIDE SEQUENCE [LARGE SCALE GENOMIC DNA]</scope>
    <source>
        <strain evidence="3 4">KC333</strain>
    </source>
</reference>